<proteinExistence type="predicted"/>
<gene>
    <name evidence="1" type="ORF">LCGC14_0521370</name>
</gene>
<dbReference type="Pfam" id="PF12917">
    <property type="entry name" value="YfbR-like"/>
    <property type="match status" value="1"/>
</dbReference>
<dbReference type="SUPFAM" id="SSF109604">
    <property type="entry name" value="HD-domain/PDEase-like"/>
    <property type="match status" value="1"/>
</dbReference>
<reference evidence="1" key="1">
    <citation type="journal article" date="2015" name="Nature">
        <title>Complex archaea that bridge the gap between prokaryotes and eukaryotes.</title>
        <authorList>
            <person name="Spang A."/>
            <person name="Saw J.H."/>
            <person name="Jorgensen S.L."/>
            <person name="Zaremba-Niedzwiedzka K."/>
            <person name="Martijn J."/>
            <person name="Lind A.E."/>
            <person name="van Eijk R."/>
            <person name="Schleper C."/>
            <person name="Guy L."/>
            <person name="Ettema T.J."/>
        </authorList>
    </citation>
    <scope>NUCLEOTIDE SEQUENCE</scope>
</reference>
<evidence type="ECO:0008006" key="2">
    <source>
        <dbReference type="Google" id="ProtNLM"/>
    </source>
</evidence>
<protein>
    <recommendedName>
        <fullName evidence="2">HD domain-containing protein</fullName>
    </recommendedName>
</protein>
<comment type="caution">
    <text evidence="1">The sequence shown here is derived from an EMBL/GenBank/DDBJ whole genome shotgun (WGS) entry which is preliminary data.</text>
</comment>
<dbReference type="EMBL" id="LAZR01000656">
    <property type="protein sequence ID" value="KKN61482.1"/>
    <property type="molecule type" value="Genomic_DNA"/>
</dbReference>
<organism evidence="1">
    <name type="scientific">marine sediment metagenome</name>
    <dbReference type="NCBI Taxonomy" id="412755"/>
    <lineage>
        <taxon>unclassified sequences</taxon>
        <taxon>metagenomes</taxon>
        <taxon>ecological metagenomes</taxon>
    </lineage>
</organism>
<name>A0A0F9SGT6_9ZZZZ</name>
<sequence length="202" mass="23897">MKKLSKEQDYLATIKRNHKILTQVECEKSILGEDKIFKHLRLLKNAHRLSSFRLLQPYSVAEHCYYTGLLFETISEYENIQITKKEIYYVYRHDIIETITGDVLLTVKIHSKTTKQKWAHIEKEIICNKYPYLESFLDEYIPSNFSKEAWMLFKACDLFELYLFCLEEIELGNNTGGISVVIHNCANLLPEFKINYITERIV</sequence>
<dbReference type="Gene3D" id="1.10.3210.10">
    <property type="entry name" value="Hypothetical protein af1432"/>
    <property type="match status" value="1"/>
</dbReference>
<evidence type="ECO:0000313" key="1">
    <source>
        <dbReference type="EMBL" id="KKN61482.1"/>
    </source>
</evidence>
<dbReference type="AlphaFoldDB" id="A0A0F9SGT6"/>
<accession>A0A0F9SGT6</accession>